<dbReference type="EMBL" id="CAJJDN010000350">
    <property type="protein sequence ID" value="CAD8130973.1"/>
    <property type="molecule type" value="Genomic_DNA"/>
</dbReference>
<reference evidence="1" key="1">
    <citation type="submission" date="2021-01" db="EMBL/GenBank/DDBJ databases">
        <authorList>
            <consortium name="Genoscope - CEA"/>
            <person name="William W."/>
        </authorList>
    </citation>
    <scope>NUCLEOTIDE SEQUENCE</scope>
</reference>
<evidence type="ECO:0000313" key="1">
    <source>
        <dbReference type="EMBL" id="CAD8130973.1"/>
    </source>
</evidence>
<dbReference type="Proteomes" id="UP000692954">
    <property type="component" value="Unassembled WGS sequence"/>
</dbReference>
<organism evidence="1 2">
    <name type="scientific">Paramecium sonneborni</name>
    <dbReference type="NCBI Taxonomy" id="65129"/>
    <lineage>
        <taxon>Eukaryota</taxon>
        <taxon>Sar</taxon>
        <taxon>Alveolata</taxon>
        <taxon>Ciliophora</taxon>
        <taxon>Intramacronucleata</taxon>
        <taxon>Oligohymenophorea</taxon>
        <taxon>Peniculida</taxon>
        <taxon>Parameciidae</taxon>
        <taxon>Paramecium</taxon>
    </lineage>
</organism>
<name>A0A8S1RUD9_9CILI</name>
<comment type="caution">
    <text evidence="1">The sequence shown here is derived from an EMBL/GenBank/DDBJ whole genome shotgun (WGS) entry which is preliminary data.</text>
</comment>
<keyword evidence="2" id="KW-1185">Reference proteome</keyword>
<protein>
    <submittedName>
        <fullName evidence="1">Uncharacterized protein</fullName>
    </submittedName>
</protein>
<sequence length="132" mass="15905">MKQTTQRKNLINQERYINDINRSEQCQVNQKIIQLFTFPVQAQIKEQLQYFLNLKDKRKDQNSLSKQREQLVKKKNGMIKFYQVLNQLLAIMSQNQQNMQSVSNQFTIQALKIKQLFIYQNKQMIFCLDKRA</sequence>
<proteinExistence type="predicted"/>
<evidence type="ECO:0000313" key="2">
    <source>
        <dbReference type="Proteomes" id="UP000692954"/>
    </source>
</evidence>
<accession>A0A8S1RUD9</accession>
<dbReference type="AlphaFoldDB" id="A0A8S1RUD9"/>
<gene>
    <name evidence="1" type="ORF">PSON_ATCC_30995.1.T3500014</name>
</gene>